<dbReference type="OrthoDB" id="4179888at2759"/>
<keyword evidence="2" id="KW-1133">Transmembrane helix</keyword>
<protein>
    <submittedName>
        <fullName evidence="3">Uncharacterized protein</fullName>
    </submittedName>
</protein>
<proteinExistence type="predicted"/>
<dbReference type="AlphaFoldDB" id="C6HCS6"/>
<keyword evidence="2" id="KW-0812">Transmembrane</keyword>
<evidence type="ECO:0000313" key="3">
    <source>
        <dbReference type="EMBL" id="EER42366.1"/>
    </source>
</evidence>
<evidence type="ECO:0000256" key="2">
    <source>
        <dbReference type="SAM" id="Phobius"/>
    </source>
</evidence>
<organism evidence="3 4">
    <name type="scientific">Ajellomyces capsulatus (strain H143)</name>
    <name type="common">Darling's disease fungus</name>
    <name type="synonym">Histoplasma capsulatum</name>
    <dbReference type="NCBI Taxonomy" id="544712"/>
    <lineage>
        <taxon>Eukaryota</taxon>
        <taxon>Fungi</taxon>
        <taxon>Dikarya</taxon>
        <taxon>Ascomycota</taxon>
        <taxon>Pezizomycotina</taxon>
        <taxon>Eurotiomycetes</taxon>
        <taxon>Eurotiomycetidae</taxon>
        <taxon>Onygenales</taxon>
        <taxon>Ajellomycetaceae</taxon>
        <taxon>Histoplasma</taxon>
    </lineage>
</organism>
<evidence type="ECO:0000256" key="1">
    <source>
        <dbReference type="SAM" id="MobiDB-lite"/>
    </source>
</evidence>
<dbReference type="HOGENOM" id="CLU_737636_0_0_1"/>
<dbReference type="Proteomes" id="UP000002624">
    <property type="component" value="Unassembled WGS sequence"/>
</dbReference>
<feature type="transmembrane region" description="Helical" evidence="2">
    <location>
        <begin position="244"/>
        <end position="265"/>
    </location>
</feature>
<gene>
    <name evidence="3" type="ORF">HCDG_03825</name>
</gene>
<reference evidence="4" key="1">
    <citation type="submission" date="2009-05" db="EMBL/GenBank/DDBJ databases">
        <title>The genome sequence of Ajellomyces capsulatus strain H143.</title>
        <authorList>
            <person name="Champion M."/>
            <person name="Cuomo C.A."/>
            <person name="Ma L.-J."/>
            <person name="Henn M.R."/>
            <person name="Sil A."/>
            <person name="Goldman B."/>
            <person name="Young S.K."/>
            <person name="Kodira C.D."/>
            <person name="Zeng Q."/>
            <person name="Koehrsen M."/>
            <person name="Alvarado L."/>
            <person name="Berlin A.M."/>
            <person name="Borenstein D."/>
            <person name="Chen Z."/>
            <person name="Engels R."/>
            <person name="Freedman E."/>
            <person name="Gellesch M."/>
            <person name="Goldberg J."/>
            <person name="Griggs A."/>
            <person name="Gujja S."/>
            <person name="Heiman D.I."/>
            <person name="Hepburn T.A."/>
            <person name="Howarth C."/>
            <person name="Jen D."/>
            <person name="Larson L."/>
            <person name="Lewis B."/>
            <person name="Mehta T."/>
            <person name="Park D."/>
            <person name="Pearson M."/>
            <person name="Roberts A."/>
            <person name="Saif S."/>
            <person name="Shea T.D."/>
            <person name="Shenoy N."/>
            <person name="Sisk P."/>
            <person name="Stolte C."/>
            <person name="Sykes S."/>
            <person name="Walk T."/>
            <person name="White J."/>
            <person name="Yandava C."/>
            <person name="Klein B."/>
            <person name="McEwen J.G."/>
            <person name="Puccia R."/>
            <person name="Goldman G.H."/>
            <person name="Felipe M.S."/>
            <person name="Nino-Vega G."/>
            <person name="San-Blas G."/>
            <person name="Taylor J.W."/>
            <person name="Mendoza L."/>
            <person name="Galagan J.E."/>
            <person name="Nusbaum C."/>
            <person name="Birren B.W."/>
        </authorList>
    </citation>
    <scope>NUCLEOTIDE SEQUENCE [LARGE SCALE GENOMIC DNA]</scope>
    <source>
        <strain evidence="4">H143</strain>
    </source>
</reference>
<dbReference type="OMA" id="STHEYPR"/>
<keyword evidence="2" id="KW-0472">Membrane</keyword>
<evidence type="ECO:0000313" key="4">
    <source>
        <dbReference type="Proteomes" id="UP000002624"/>
    </source>
</evidence>
<dbReference type="STRING" id="544712.C6HCS6"/>
<feature type="region of interest" description="Disordered" evidence="1">
    <location>
        <begin position="62"/>
        <end position="86"/>
    </location>
</feature>
<sequence length="358" mass="38871">MDCMRNRDGTCLASHPAMPPRQIVHWGISERSAPQLQQPGPTGGECDRVHPARFALPAAPASISTSHHGGNAAATGEFGKITRPGIPSGRGLRRVLGDLETCAADLLPFSSNSSPEQPVAIAGSKLRSCREAIFSLLRWLDTQQKEVNAPPENLYASKCVLPRSARDAEMHSRDADIETRAAAVDAQGQSCEVTVCRPFDVPHACSNSRQMTTEDKKMCSMCNPRSEELIGKHCAKQRQRQQNVLFLLLGMLATIPAIAIILVFLRKAKGRSRRGLRTGPAYSSEQGCVLPGVMSTIQKSRGLDQMSDVEKDPAASWNGKICSALSLGISEQDLSSTHEYPRHNQGRPQFPHPPAAIR</sequence>
<dbReference type="EMBL" id="GG692422">
    <property type="protein sequence ID" value="EER42366.1"/>
    <property type="molecule type" value="Genomic_DNA"/>
</dbReference>
<accession>C6HCS6</accession>
<feature type="region of interest" description="Disordered" evidence="1">
    <location>
        <begin position="337"/>
        <end position="358"/>
    </location>
</feature>
<name>C6HCS6_AJECH</name>
<dbReference type="VEuPathDB" id="FungiDB:HCDG_03825"/>